<proteinExistence type="predicted"/>
<comment type="caution">
    <text evidence="3">The sequence shown here is derived from an EMBL/GenBank/DDBJ whole genome shotgun (WGS) entry which is preliminary data.</text>
</comment>
<accession>A0A4R9BSS6</accession>
<evidence type="ECO:0000313" key="4">
    <source>
        <dbReference type="Proteomes" id="UP000297626"/>
    </source>
</evidence>
<reference evidence="3 4" key="1">
    <citation type="submission" date="2019-03" db="EMBL/GenBank/DDBJ databases">
        <title>Genomics of glacier-inhabiting Cryobacterium strains.</title>
        <authorList>
            <person name="Liu Q."/>
            <person name="Xin Y.-H."/>
        </authorList>
    </citation>
    <scope>NUCLEOTIDE SEQUENCE [LARGE SCALE GENOMIC DNA]</scope>
    <source>
        <strain evidence="3 4">Sr54</strain>
    </source>
</reference>
<feature type="transmembrane region" description="Helical" evidence="2">
    <location>
        <begin position="42"/>
        <end position="61"/>
    </location>
</feature>
<sequence>MSSPEQPQDPSADIVADNPTANETVLAETTVTVHRAPRYRNFMLLGAIVGVLLALILTISFPENDEYDRVQIFGFLLLGGLAVGTTLGAIVALVIDRIIGRSNVSVIADRLGANEVSTNELRTAEPGSGAPNDDFQAFNEK</sequence>
<evidence type="ECO:0008006" key="5">
    <source>
        <dbReference type="Google" id="ProtNLM"/>
    </source>
</evidence>
<organism evidence="3 4">
    <name type="scientific">Cryobacterium serini</name>
    <dbReference type="NCBI Taxonomy" id="1259201"/>
    <lineage>
        <taxon>Bacteria</taxon>
        <taxon>Bacillati</taxon>
        <taxon>Actinomycetota</taxon>
        <taxon>Actinomycetes</taxon>
        <taxon>Micrococcales</taxon>
        <taxon>Microbacteriaceae</taxon>
        <taxon>Cryobacterium</taxon>
    </lineage>
</organism>
<evidence type="ECO:0000313" key="3">
    <source>
        <dbReference type="EMBL" id="TFD90134.1"/>
    </source>
</evidence>
<feature type="region of interest" description="Disordered" evidence="1">
    <location>
        <begin position="122"/>
        <end position="141"/>
    </location>
</feature>
<feature type="transmembrane region" description="Helical" evidence="2">
    <location>
        <begin position="73"/>
        <end position="95"/>
    </location>
</feature>
<evidence type="ECO:0000256" key="2">
    <source>
        <dbReference type="SAM" id="Phobius"/>
    </source>
</evidence>
<name>A0A4R9BSS6_9MICO</name>
<keyword evidence="4" id="KW-1185">Reference proteome</keyword>
<dbReference type="EMBL" id="SOHN01000008">
    <property type="protein sequence ID" value="TFD90134.1"/>
    <property type="molecule type" value="Genomic_DNA"/>
</dbReference>
<dbReference type="Proteomes" id="UP000297626">
    <property type="component" value="Unassembled WGS sequence"/>
</dbReference>
<keyword evidence="2" id="KW-1133">Transmembrane helix</keyword>
<evidence type="ECO:0000256" key="1">
    <source>
        <dbReference type="SAM" id="MobiDB-lite"/>
    </source>
</evidence>
<gene>
    <name evidence="3" type="ORF">E3T51_05425</name>
</gene>
<dbReference type="AlphaFoldDB" id="A0A4R9BSS6"/>
<keyword evidence="2" id="KW-0472">Membrane</keyword>
<keyword evidence="2" id="KW-0812">Transmembrane</keyword>
<protein>
    <recommendedName>
        <fullName evidence="5">Potassium transporter Trk</fullName>
    </recommendedName>
</protein>
<dbReference type="RefSeq" id="WP_134528465.1">
    <property type="nucleotide sequence ID" value="NZ_SOHN01000008.1"/>
</dbReference>